<feature type="domain" description="ABC transmembrane type-1" evidence="8">
    <location>
        <begin position="24"/>
        <end position="238"/>
    </location>
</feature>
<dbReference type="PROSITE" id="PS50928">
    <property type="entry name" value="ABC_TM1"/>
    <property type="match status" value="1"/>
</dbReference>
<evidence type="ECO:0000313" key="9">
    <source>
        <dbReference type="EMBL" id="MBD8003231.1"/>
    </source>
</evidence>
<evidence type="ECO:0000256" key="4">
    <source>
        <dbReference type="ARBA" id="ARBA00022692"/>
    </source>
</evidence>
<dbReference type="PANTHER" id="PTHR30193:SF41">
    <property type="entry name" value="DIACETYLCHITOBIOSE UPTAKE SYSTEM PERMEASE PROTEIN NGCF"/>
    <property type="match status" value="1"/>
</dbReference>
<evidence type="ECO:0000256" key="2">
    <source>
        <dbReference type="ARBA" id="ARBA00022448"/>
    </source>
</evidence>
<comment type="similarity">
    <text evidence="7">Belongs to the binding-protein-dependent transport system permease family.</text>
</comment>
<keyword evidence="6 7" id="KW-0472">Membrane</keyword>
<comment type="subcellular location">
    <subcellularLocation>
        <location evidence="1 7">Cell membrane</location>
        <topology evidence="1 7">Multi-pass membrane protein</topology>
    </subcellularLocation>
</comment>
<feature type="non-terminal residue" evidence="9">
    <location>
        <position position="1"/>
    </location>
</feature>
<dbReference type="CDD" id="cd06261">
    <property type="entry name" value="TM_PBP2"/>
    <property type="match status" value="1"/>
</dbReference>
<dbReference type="InterPro" id="IPR000515">
    <property type="entry name" value="MetI-like"/>
</dbReference>
<feature type="transmembrane region" description="Helical" evidence="7">
    <location>
        <begin position="33"/>
        <end position="53"/>
    </location>
</feature>
<dbReference type="Proteomes" id="UP000616346">
    <property type="component" value="Unassembled WGS sequence"/>
</dbReference>
<keyword evidence="4 7" id="KW-0812">Transmembrane</keyword>
<dbReference type="Pfam" id="PF00528">
    <property type="entry name" value="BPD_transp_1"/>
    <property type="match status" value="1"/>
</dbReference>
<protein>
    <submittedName>
        <fullName evidence="9">Sugar ABC transporter permease</fullName>
    </submittedName>
</protein>
<comment type="caution">
    <text evidence="9">The sequence shown here is derived from an EMBL/GenBank/DDBJ whole genome shotgun (WGS) entry which is preliminary data.</text>
</comment>
<accession>A0ABR8VFQ3</accession>
<name>A0ABR8VFQ3_9BACT</name>
<evidence type="ECO:0000256" key="3">
    <source>
        <dbReference type="ARBA" id="ARBA00022475"/>
    </source>
</evidence>
<dbReference type="SUPFAM" id="SSF161098">
    <property type="entry name" value="MetI-like"/>
    <property type="match status" value="1"/>
</dbReference>
<keyword evidence="10" id="KW-1185">Reference proteome</keyword>
<sequence>LVNQFVGLENFRYVITSGDFWAGVGRVVNYTLIQVPIMIIAALALAMIIDSFVVKHISGFRLGYFLPYAIPGVVASIIWVYLYNGQISPLVKGLAAPGINVDFFADNIVLASMANITTWTFTGYNMLIFYSSLSTIPHSLYEAASIDGASEWQIVKSIKIPELKGSLAITVIFSIIGSFQLFNEPNILQNMVPGNAITTYYTPNMYAYNLSFSGNQSNYAAAMAIVMAVITMAIAYAVQLNSMKEQMK</sequence>
<feature type="transmembrane region" description="Helical" evidence="7">
    <location>
        <begin position="103"/>
        <end position="124"/>
    </location>
</feature>
<evidence type="ECO:0000259" key="8">
    <source>
        <dbReference type="PROSITE" id="PS50928"/>
    </source>
</evidence>
<organism evidence="9 10">
    <name type="scientific">Phocaeicola faecium</name>
    <dbReference type="NCBI Taxonomy" id="2762213"/>
    <lineage>
        <taxon>Bacteria</taxon>
        <taxon>Pseudomonadati</taxon>
        <taxon>Bacteroidota</taxon>
        <taxon>Bacteroidia</taxon>
        <taxon>Bacteroidales</taxon>
        <taxon>Bacteroidaceae</taxon>
        <taxon>Phocaeicola</taxon>
    </lineage>
</organism>
<evidence type="ECO:0000313" key="10">
    <source>
        <dbReference type="Proteomes" id="UP000616346"/>
    </source>
</evidence>
<dbReference type="PANTHER" id="PTHR30193">
    <property type="entry name" value="ABC TRANSPORTER PERMEASE PROTEIN"/>
    <property type="match status" value="1"/>
</dbReference>
<evidence type="ECO:0000256" key="5">
    <source>
        <dbReference type="ARBA" id="ARBA00022989"/>
    </source>
</evidence>
<proteinExistence type="inferred from homology"/>
<dbReference type="InterPro" id="IPR035906">
    <property type="entry name" value="MetI-like_sf"/>
</dbReference>
<dbReference type="InterPro" id="IPR051393">
    <property type="entry name" value="ABC_transporter_permease"/>
</dbReference>
<keyword evidence="2 7" id="KW-0813">Transport</keyword>
<feature type="transmembrane region" description="Helical" evidence="7">
    <location>
        <begin position="65"/>
        <end position="83"/>
    </location>
</feature>
<evidence type="ECO:0000256" key="7">
    <source>
        <dbReference type="RuleBase" id="RU363032"/>
    </source>
</evidence>
<evidence type="ECO:0000256" key="1">
    <source>
        <dbReference type="ARBA" id="ARBA00004651"/>
    </source>
</evidence>
<feature type="transmembrane region" description="Helical" evidence="7">
    <location>
        <begin position="165"/>
        <end position="182"/>
    </location>
</feature>
<dbReference type="Gene3D" id="1.10.3720.10">
    <property type="entry name" value="MetI-like"/>
    <property type="match status" value="1"/>
</dbReference>
<evidence type="ECO:0000256" key="6">
    <source>
        <dbReference type="ARBA" id="ARBA00023136"/>
    </source>
</evidence>
<gene>
    <name evidence="9" type="ORF">H9626_13655</name>
</gene>
<reference evidence="9 10" key="1">
    <citation type="submission" date="2020-08" db="EMBL/GenBank/DDBJ databases">
        <title>A Genomic Blueprint of the Chicken Gut Microbiome.</title>
        <authorList>
            <person name="Gilroy R."/>
            <person name="Ravi A."/>
            <person name="Getino M."/>
            <person name="Pursley I."/>
            <person name="Horton D.L."/>
            <person name="Alikhan N.-F."/>
            <person name="Baker D."/>
            <person name="Gharbi K."/>
            <person name="Hall N."/>
            <person name="Watson M."/>
            <person name="Adriaenssens E.M."/>
            <person name="Foster-Nyarko E."/>
            <person name="Jarju S."/>
            <person name="Secka A."/>
            <person name="Antonio M."/>
            <person name="Oren A."/>
            <person name="Chaudhuri R."/>
            <person name="La Ragione R.M."/>
            <person name="Hildebrand F."/>
            <person name="Pallen M.J."/>
        </authorList>
    </citation>
    <scope>NUCLEOTIDE SEQUENCE [LARGE SCALE GENOMIC DNA]</scope>
    <source>
        <strain evidence="9 10">Sa1YUN3</strain>
    </source>
</reference>
<keyword evidence="3" id="KW-1003">Cell membrane</keyword>
<feature type="transmembrane region" description="Helical" evidence="7">
    <location>
        <begin position="219"/>
        <end position="238"/>
    </location>
</feature>
<dbReference type="EMBL" id="JACSPQ010000050">
    <property type="protein sequence ID" value="MBD8003231.1"/>
    <property type="molecule type" value="Genomic_DNA"/>
</dbReference>
<keyword evidence="5 7" id="KW-1133">Transmembrane helix</keyword>